<accession>A0A7L6N4J9</accession>
<dbReference type="KEGG" id="tbk:HF295_06000"/>
<evidence type="ECO:0000256" key="1">
    <source>
        <dbReference type="SAM" id="Phobius"/>
    </source>
</evidence>
<keyword evidence="1" id="KW-0812">Transmembrane</keyword>
<evidence type="ECO:0000313" key="2">
    <source>
        <dbReference type="EMBL" id="QLY40422.1"/>
    </source>
</evidence>
<reference evidence="2 3" key="1">
    <citation type="submission" date="2020-04" db="EMBL/GenBank/DDBJ databases">
        <authorList>
            <person name="Zheng R.K."/>
            <person name="Sun C.M."/>
        </authorList>
    </citation>
    <scope>NUCLEOTIDE SEQUENCE [LARGE SCALE GENOMIC DNA]</scope>
    <source>
        <strain evidence="3">zrk29</strain>
    </source>
</reference>
<organism evidence="2 3">
    <name type="scientific">Hujiaoplasma nucleasis</name>
    <dbReference type="NCBI Taxonomy" id="2725268"/>
    <lineage>
        <taxon>Bacteria</taxon>
        <taxon>Bacillati</taxon>
        <taxon>Mycoplasmatota</taxon>
        <taxon>Mollicutes</taxon>
        <taxon>Candidatus Izemoplasmatales</taxon>
        <taxon>Hujiaoplasmataceae</taxon>
        <taxon>Hujiaoplasma</taxon>
    </lineage>
</organism>
<dbReference type="EMBL" id="CP051151">
    <property type="protein sequence ID" value="QLY40422.1"/>
    <property type="molecule type" value="Genomic_DNA"/>
</dbReference>
<keyword evidence="1" id="KW-1133">Transmembrane helix</keyword>
<gene>
    <name evidence="2" type="ORF">HF295_06000</name>
</gene>
<feature type="transmembrane region" description="Helical" evidence="1">
    <location>
        <begin position="233"/>
        <end position="256"/>
    </location>
</feature>
<dbReference type="RefSeq" id="WP_312031260.1">
    <property type="nucleotide sequence ID" value="NZ_CP051151.1"/>
</dbReference>
<proteinExistence type="predicted"/>
<dbReference type="Proteomes" id="UP000512167">
    <property type="component" value="Chromosome"/>
</dbReference>
<sequence length="269" mass="31527">MKVFGRFLYAMFAVGIFLVAFQLSVQWVFQKYVEDVFGNSLTDENSDLPDFYYFYASLPDYHKEEPLIEINENGYQIRAFEIVRTEIKEDILTVNEFMLFLIYHEDPNALKDIDKIRISNGLTKDQIDIQVAPYKELDILVSIDLDTQYIEYIINKDLIDFSKNYDSLLLIDQNQTTLFESAFNLSDESFMIKGNIEGYYEEYENLPEDELNGIGVYSQDKDITNNSKIVDEYLYIFGIVFGAYFVVLIVATYLIFFKKRKEKPKAFLG</sequence>
<protein>
    <submittedName>
        <fullName evidence="2">Uncharacterized protein</fullName>
    </submittedName>
</protein>
<name>A0A7L6N4J9_9MOLU</name>
<feature type="transmembrane region" description="Helical" evidence="1">
    <location>
        <begin position="7"/>
        <end position="29"/>
    </location>
</feature>
<evidence type="ECO:0000313" key="3">
    <source>
        <dbReference type="Proteomes" id="UP000512167"/>
    </source>
</evidence>
<dbReference type="AlphaFoldDB" id="A0A7L6N4J9"/>
<keyword evidence="3" id="KW-1185">Reference proteome</keyword>
<keyword evidence="1" id="KW-0472">Membrane</keyword>